<feature type="transmembrane region" description="Helical" evidence="8">
    <location>
        <begin position="263"/>
        <end position="285"/>
    </location>
</feature>
<dbReference type="InterPro" id="IPR039261">
    <property type="entry name" value="FNR_nucleotide-bd"/>
</dbReference>
<dbReference type="InterPro" id="IPR013130">
    <property type="entry name" value="Fe3_Rdtase_TM_dom"/>
</dbReference>
<evidence type="ECO:0008006" key="13">
    <source>
        <dbReference type="Google" id="ProtNLM"/>
    </source>
</evidence>
<feature type="transmembrane region" description="Helical" evidence="8">
    <location>
        <begin position="292"/>
        <end position="310"/>
    </location>
</feature>
<dbReference type="RefSeq" id="XP_064726348.1">
    <property type="nucleotide sequence ID" value="XM_064877623.1"/>
</dbReference>
<keyword evidence="5" id="KW-0560">Oxidoreductase</keyword>
<evidence type="ECO:0000256" key="7">
    <source>
        <dbReference type="ARBA" id="ARBA00023136"/>
    </source>
</evidence>
<dbReference type="Pfam" id="PF08030">
    <property type="entry name" value="NAD_binding_6"/>
    <property type="match status" value="1"/>
</dbReference>
<evidence type="ECO:0000256" key="1">
    <source>
        <dbReference type="ARBA" id="ARBA00004141"/>
    </source>
</evidence>
<keyword evidence="3 8" id="KW-0812">Transmembrane</keyword>
<keyword evidence="4 8" id="KW-1133">Transmembrane helix</keyword>
<evidence type="ECO:0000313" key="11">
    <source>
        <dbReference type="EMBL" id="KAK5938258.1"/>
    </source>
</evidence>
<accession>A0ABR0RDK2</accession>
<dbReference type="InterPro" id="IPR013121">
    <property type="entry name" value="Fe_red_NAD-bd_6"/>
</dbReference>
<dbReference type="SUPFAM" id="SSF52343">
    <property type="entry name" value="Ferredoxin reductase-like, C-terminal NADP-linked domain"/>
    <property type="match status" value="1"/>
</dbReference>
<keyword evidence="6" id="KW-0406">Ion transport</keyword>
<dbReference type="Proteomes" id="UP001334248">
    <property type="component" value="Unassembled WGS sequence"/>
</dbReference>
<name>A0ABR0RDK2_9EURO</name>
<dbReference type="InterPro" id="IPR051410">
    <property type="entry name" value="Ferric/Cupric_Reductase"/>
</dbReference>
<comment type="caution">
    <text evidence="11">The sequence shown here is derived from an EMBL/GenBank/DDBJ whole genome shotgun (WGS) entry which is preliminary data.</text>
</comment>
<gene>
    <name evidence="11" type="ORF">PMZ80_009228</name>
</gene>
<evidence type="ECO:0000259" key="10">
    <source>
        <dbReference type="Pfam" id="PF08030"/>
    </source>
</evidence>
<feature type="transmembrane region" description="Helical" evidence="8">
    <location>
        <begin position="225"/>
        <end position="243"/>
    </location>
</feature>
<organism evidence="11 12">
    <name type="scientific">Knufia obscura</name>
    <dbReference type="NCBI Taxonomy" id="1635080"/>
    <lineage>
        <taxon>Eukaryota</taxon>
        <taxon>Fungi</taxon>
        <taxon>Dikarya</taxon>
        <taxon>Ascomycota</taxon>
        <taxon>Pezizomycotina</taxon>
        <taxon>Eurotiomycetes</taxon>
        <taxon>Chaetothyriomycetidae</taxon>
        <taxon>Chaetothyriales</taxon>
        <taxon>Trichomeriaceae</taxon>
        <taxon>Knufia</taxon>
    </lineage>
</organism>
<dbReference type="PANTHER" id="PTHR32361">
    <property type="entry name" value="FERRIC/CUPRIC REDUCTASE TRANSMEMBRANE COMPONENT"/>
    <property type="match status" value="1"/>
</dbReference>
<keyword evidence="7 8" id="KW-0472">Membrane</keyword>
<evidence type="ECO:0000256" key="5">
    <source>
        <dbReference type="ARBA" id="ARBA00023002"/>
    </source>
</evidence>
<feature type="domain" description="Ferric reductase NAD binding" evidence="10">
    <location>
        <begin position="519"/>
        <end position="595"/>
    </location>
</feature>
<evidence type="ECO:0000256" key="3">
    <source>
        <dbReference type="ARBA" id="ARBA00022692"/>
    </source>
</evidence>
<keyword evidence="2" id="KW-0813">Transport</keyword>
<keyword evidence="12" id="KW-1185">Reference proteome</keyword>
<dbReference type="CDD" id="cd06186">
    <property type="entry name" value="NOX_Duox_like_FAD_NADP"/>
    <property type="match status" value="1"/>
</dbReference>
<protein>
    <recommendedName>
        <fullName evidence="13">FAD-binding FR-type domain-containing protein</fullName>
    </recommendedName>
</protein>
<proteinExistence type="predicted"/>
<dbReference type="Pfam" id="PF01794">
    <property type="entry name" value="Ferric_reduct"/>
    <property type="match status" value="1"/>
</dbReference>
<evidence type="ECO:0000256" key="4">
    <source>
        <dbReference type="ARBA" id="ARBA00022989"/>
    </source>
</evidence>
<evidence type="ECO:0000259" key="9">
    <source>
        <dbReference type="Pfam" id="PF01794"/>
    </source>
</evidence>
<evidence type="ECO:0000313" key="12">
    <source>
        <dbReference type="Proteomes" id="UP001334248"/>
    </source>
</evidence>
<evidence type="ECO:0000256" key="6">
    <source>
        <dbReference type="ARBA" id="ARBA00023065"/>
    </source>
</evidence>
<evidence type="ECO:0000256" key="2">
    <source>
        <dbReference type="ARBA" id="ARBA00022448"/>
    </source>
</evidence>
<dbReference type="GeneID" id="90002677"/>
<dbReference type="SFLD" id="SFLDS00052">
    <property type="entry name" value="Ferric_Reductase_Domain"/>
    <property type="match status" value="1"/>
</dbReference>
<feature type="transmembrane region" description="Helical" evidence="8">
    <location>
        <begin position="152"/>
        <end position="171"/>
    </location>
</feature>
<feature type="transmembrane region" description="Helical" evidence="8">
    <location>
        <begin position="322"/>
        <end position="346"/>
    </location>
</feature>
<sequence length="674" mass="75356">MAGTTFTTISTHFPRLARGLFQAKNITLHSNAQSLDNGATNNTSTDYSTGLAGVNLAMDQTVTKILLASMFVVALVVLAIRVVHLFQAHIRHIHCIHSNKDEQNYWAYDRVWWLPWLKREIIYAPLGKKRHNREWQLGKAQNYGTLPGRAHTVLLVLYVLSNFIYSTLLPYRQQETAKTIAELRGRTGVLAVMNMIPLVLLAGRNNPLIRPLKISFDTFNLFHRWIGRIVVLESIVHVCAWYANYSAKRGVDASFESFSGSLFLTSGLVAVLGMILMVVLSLSAVRHAFYEVFLHGHQILAFFAIAGVYVHIDVEHLPALPYIQMVVMAWGMERVLRLVWILYLNIGYRRRETTKVIIEALPGEACRVTFQLPRHTFIRPGSHVYAYLPKFSLWMSHPFSVAWTNPESEPPTGGMVLEHDDNSEASSLLNKETLDNAIEGSIAIAGMKSPNYLERQAPAPSYLSRRKTPPTSLSLVCAARTGMTRKIYEAALKAPARTIFTSGLIEGPYAGHDKLASYGTVVMFAGGAGITHHLVQIRHLLACAQNRTVATRRIILAWSVRDLESLTWVAPWMDEILKMPGRRDVLSMHLFVTKARGPADYVSPSRSIELKGERCNPGKVLDCVLRRPPSEGGRVGACFVSVCGPGAFADEVRRAVRERISLGALDMNEESFTW</sequence>
<evidence type="ECO:0000256" key="8">
    <source>
        <dbReference type="SAM" id="Phobius"/>
    </source>
</evidence>
<comment type="subcellular location">
    <subcellularLocation>
        <location evidence="1">Membrane</location>
        <topology evidence="1">Multi-pass membrane protein</topology>
    </subcellularLocation>
</comment>
<feature type="transmembrane region" description="Helical" evidence="8">
    <location>
        <begin position="65"/>
        <end position="83"/>
    </location>
</feature>
<dbReference type="EMBL" id="JAVHJV010000013">
    <property type="protein sequence ID" value="KAK5938258.1"/>
    <property type="molecule type" value="Genomic_DNA"/>
</dbReference>
<dbReference type="PANTHER" id="PTHR32361:SF12">
    <property type="entry name" value="PUTATIVE (AFU_ORTHOLOGUE AFUA_1G14340)-RELATED"/>
    <property type="match status" value="1"/>
</dbReference>
<feature type="domain" description="Ferric oxidoreductase" evidence="9">
    <location>
        <begin position="187"/>
        <end position="307"/>
    </location>
</feature>
<reference evidence="11 12" key="1">
    <citation type="journal article" date="2023" name="Res Sq">
        <title>Genomic and morphological characterization of Knufia obscura isolated from the Mars 2020 spacecraft assembly facility.</title>
        <authorList>
            <person name="Chander A.M."/>
            <person name="Teixeira M.M."/>
            <person name="Singh N.K."/>
            <person name="Williams M.P."/>
            <person name="Parker C.W."/>
            <person name="Leo P."/>
            <person name="Stajich J.E."/>
            <person name="Torok T."/>
            <person name="Tighe S."/>
            <person name="Mason C.E."/>
            <person name="Venkateswaran K."/>
        </authorList>
    </citation>
    <scope>NUCLEOTIDE SEQUENCE [LARGE SCALE GENOMIC DNA]</scope>
    <source>
        <strain evidence="11 12">CCFEE 5817</strain>
    </source>
</reference>
<dbReference type="Gene3D" id="3.40.50.80">
    <property type="entry name" value="Nucleotide-binding domain of ferredoxin-NADP reductase (FNR) module"/>
    <property type="match status" value="1"/>
</dbReference>
<dbReference type="SFLD" id="SFLDG01168">
    <property type="entry name" value="Ferric_reductase_subgroup_(FRE"/>
    <property type="match status" value="1"/>
</dbReference>